<keyword evidence="2" id="KW-0378">Hydrolase</keyword>
<dbReference type="Pfam" id="PF00149">
    <property type="entry name" value="Metallophos"/>
    <property type="match status" value="1"/>
</dbReference>
<dbReference type="STRING" id="1403537.Q428_05130"/>
<keyword evidence="5" id="KW-1185">Reference proteome</keyword>
<dbReference type="InterPro" id="IPR004843">
    <property type="entry name" value="Calcineurin-like_PHP"/>
</dbReference>
<sequence length="274" mass="31408">MFIFLGVILLFCYFQNNSIVINRITLEFKNLPDEFNGYKIIHISDLHSKYFGKKQERILKKIYKENPDIVVVTGDLIDSRVKKEEPCIILMEELTKKFPVYFVTGNHEIGCGKTSEFIEKLKKAGVRVLRNEAEYVYKGKNSISIIGIDDSLVNYLSYFRESEKIDYEIKKSLDKLDKNSFKILLSHRPEKIGVYADNNMDLIFSGHAHGGQFRLPFIGGIFAPGQGFFPKYTSGAVKIRNSTMVISRGLGNSLMPLRIFNRPEIVTVTLMKLN</sequence>
<evidence type="ECO:0000259" key="3">
    <source>
        <dbReference type="Pfam" id="PF00149"/>
    </source>
</evidence>
<protein>
    <submittedName>
        <fullName evidence="4">Phosphoesterase</fullName>
    </submittedName>
</protein>
<gene>
    <name evidence="4" type="ORF">Q428_05130</name>
</gene>
<dbReference type="PANTHER" id="PTHR31302">
    <property type="entry name" value="TRANSMEMBRANE PROTEIN WITH METALLOPHOSPHOESTERASE DOMAIN-RELATED"/>
    <property type="match status" value="1"/>
</dbReference>
<accession>A0A017RVU9</accession>
<dbReference type="GO" id="GO:0009245">
    <property type="term" value="P:lipid A biosynthetic process"/>
    <property type="evidence" value="ECO:0007669"/>
    <property type="project" value="TreeGrafter"/>
</dbReference>
<dbReference type="GO" id="GO:0008758">
    <property type="term" value="F:UDP-2,3-diacylglucosamine hydrolase activity"/>
    <property type="evidence" value="ECO:0007669"/>
    <property type="project" value="TreeGrafter"/>
</dbReference>
<dbReference type="Gene3D" id="3.60.21.10">
    <property type="match status" value="1"/>
</dbReference>
<proteinExistence type="predicted"/>
<dbReference type="CDD" id="cd07385">
    <property type="entry name" value="MPP_YkuE_C"/>
    <property type="match status" value="1"/>
</dbReference>
<dbReference type="Proteomes" id="UP000019681">
    <property type="component" value="Unassembled WGS sequence"/>
</dbReference>
<dbReference type="SUPFAM" id="SSF56300">
    <property type="entry name" value="Metallo-dependent phosphatases"/>
    <property type="match status" value="1"/>
</dbReference>
<evidence type="ECO:0000256" key="1">
    <source>
        <dbReference type="ARBA" id="ARBA00022723"/>
    </source>
</evidence>
<dbReference type="AlphaFoldDB" id="A0A017RVU9"/>
<name>A0A017RVU9_9CLOT</name>
<dbReference type="GO" id="GO:0016020">
    <property type="term" value="C:membrane"/>
    <property type="evidence" value="ECO:0007669"/>
    <property type="project" value="GOC"/>
</dbReference>
<dbReference type="InterPro" id="IPR051158">
    <property type="entry name" value="Metallophosphoesterase_sf"/>
</dbReference>
<feature type="domain" description="Calcineurin-like phosphoesterase" evidence="3">
    <location>
        <begin position="39"/>
        <end position="210"/>
    </location>
</feature>
<comment type="caution">
    <text evidence="4">The sequence shown here is derived from an EMBL/GenBank/DDBJ whole genome shotgun (WGS) entry which is preliminary data.</text>
</comment>
<dbReference type="InterPro" id="IPR029052">
    <property type="entry name" value="Metallo-depent_PP-like"/>
</dbReference>
<reference evidence="4 5" key="1">
    <citation type="journal article" date="2014" name="Genome Announc.">
        <title>Draft Genome Sequence of Fervidicella metallireducens Strain AeBT, an Iron-Reducing Thermoanaerobe from the Great Artesian Basin.</title>
        <authorList>
            <person name="Patel B.K."/>
        </authorList>
    </citation>
    <scope>NUCLEOTIDE SEQUENCE [LARGE SCALE GENOMIC DNA]</scope>
    <source>
        <strain evidence="4 5">AeB</strain>
    </source>
</reference>
<evidence type="ECO:0000256" key="2">
    <source>
        <dbReference type="ARBA" id="ARBA00022801"/>
    </source>
</evidence>
<keyword evidence="1" id="KW-0479">Metal-binding</keyword>
<evidence type="ECO:0000313" key="5">
    <source>
        <dbReference type="Proteomes" id="UP000019681"/>
    </source>
</evidence>
<dbReference type="PANTHER" id="PTHR31302:SF31">
    <property type="entry name" value="PHOSPHODIESTERASE YAEI"/>
    <property type="match status" value="1"/>
</dbReference>
<organism evidence="4 5">
    <name type="scientific">Fervidicella metallireducens AeB</name>
    <dbReference type="NCBI Taxonomy" id="1403537"/>
    <lineage>
        <taxon>Bacteria</taxon>
        <taxon>Bacillati</taxon>
        <taxon>Bacillota</taxon>
        <taxon>Clostridia</taxon>
        <taxon>Eubacteriales</taxon>
        <taxon>Clostridiaceae</taxon>
        <taxon>Fervidicella</taxon>
    </lineage>
</organism>
<dbReference type="EMBL" id="AZQP01000011">
    <property type="protein sequence ID" value="EYE88903.1"/>
    <property type="molecule type" value="Genomic_DNA"/>
</dbReference>
<evidence type="ECO:0000313" key="4">
    <source>
        <dbReference type="EMBL" id="EYE88903.1"/>
    </source>
</evidence>
<dbReference type="GO" id="GO:0046872">
    <property type="term" value="F:metal ion binding"/>
    <property type="evidence" value="ECO:0007669"/>
    <property type="project" value="UniProtKB-KW"/>
</dbReference>